<dbReference type="EC" id="2.3.1.-" evidence="2"/>
<keyword evidence="2" id="KW-0808">Transferase</keyword>
<organism evidence="2 3">
    <name type="scientific">Streptomyces poriferorum</name>
    <dbReference type="NCBI Taxonomy" id="2798799"/>
    <lineage>
        <taxon>Bacteria</taxon>
        <taxon>Bacillati</taxon>
        <taxon>Actinomycetota</taxon>
        <taxon>Actinomycetes</taxon>
        <taxon>Kitasatosporales</taxon>
        <taxon>Streptomycetaceae</taxon>
        <taxon>Streptomyces</taxon>
    </lineage>
</organism>
<proteinExistence type="predicted"/>
<name>A0ABY9IKC4_9ACTN</name>
<dbReference type="Gene3D" id="3.40.630.30">
    <property type="match status" value="1"/>
</dbReference>
<dbReference type="PANTHER" id="PTHR43617:SF2">
    <property type="entry name" value="UPF0039 PROTEIN SLL0451"/>
    <property type="match status" value="1"/>
</dbReference>
<reference evidence="2 3" key="1">
    <citation type="submission" date="2023-03" db="EMBL/GenBank/DDBJ databases">
        <title>Isolation and description of six Streptomyces strains from soil environments, able to metabolize different microbial glucans.</title>
        <authorList>
            <person name="Widen T."/>
            <person name="Larsbrink J."/>
        </authorList>
    </citation>
    <scope>NUCLEOTIDE SEQUENCE [LARGE SCALE GENOMIC DNA]</scope>
    <source>
        <strain evidence="2 3">Alt2</strain>
    </source>
</reference>
<accession>A0ABY9IKC4</accession>
<dbReference type="GO" id="GO:0016746">
    <property type="term" value="F:acyltransferase activity"/>
    <property type="evidence" value="ECO:0007669"/>
    <property type="project" value="UniProtKB-KW"/>
</dbReference>
<sequence>MTSRPVPAHAPRPLIRDMTIDDCEAVARVRVRGWQSAYAGLMPQAHLDAMDVAADAERRRGFFTEAGAVVNVVAERPGPGVVGWAAYGPYREDGRRLARGEVYAIYVLPEQTGTGVGRALMAEVLTRAAAAGHPDVALWVLKENAPARRFYERAGFRPDGAEEPFDVDGVAVPEVRYVRPLSPPAGG</sequence>
<feature type="domain" description="N-acetyltransferase" evidence="1">
    <location>
        <begin position="13"/>
        <end position="179"/>
    </location>
</feature>
<keyword evidence="2" id="KW-0012">Acyltransferase</keyword>
<evidence type="ECO:0000313" key="3">
    <source>
        <dbReference type="Proteomes" id="UP001235744"/>
    </source>
</evidence>
<protein>
    <submittedName>
        <fullName evidence="2">GNAT family N-acetyltransferase</fullName>
        <ecNumber evidence="2">2.3.1.-</ecNumber>
    </submittedName>
</protein>
<dbReference type="PANTHER" id="PTHR43617">
    <property type="entry name" value="L-AMINO ACID N-ACETYLTRANSFERASE"/>
    <property type="match status" value="1"/>
</dbReference>
<dbReference type="PROSITE" id="PS51186">
    <property type="entry name" value="GNAT"/>
    <property type="match status" value="1"/>
</dbReference>
<keyword evidence="3" id="KW-1185">Reference proteome</keyword>
<dbReference type="Pfam" id="PF00583">
    <property type="entry name" value="Acetyltransf_1"/>
    <property type="match status" value="1"/>
</dbReference>
<dbReference type="Proteomes" id="UP001235744">
    <property type="component" value="Chromosome"/>
</dbReference>
<dbReference type="InterPro" id="IPR000182">
    <property type="entry name" value="GNAT_dom"/>
</dbReference>
<dbReference type="RefSeq" id="WP_306105954.1">
    <property type="nucleotide sequence ID" value="NZ_CP120988.1"/>
</dbReference>
<gene>
    <name evidence="2" type="ORF">P8A19_06225</name>
</gene>
<dbReference type="InterPro" id="IPR016181">
    <property type="entry name" value="Acyl_CoA_acyltransferase"/>
</dbReference>
<dbReference type="EMBL" id="CP120988">
    <property type="protein sequence ID" value="WLQ55061.1"/>
    <property type="molecule type" value="Genomic_DNA"/>
</dbReference>
<dbReference type="CDD" id="cd04301">
    <property type="entry name" value="NAT_SF"/>
    <property type="match status" value="1"/>
</dbReference>
<evidence type="ECO:0000313" key="2">
    <source>
        <dbReference type="EMBL" id="WLQ55061.1"/>
    </source>
</evidence>
<evidence type="ECO:0000259" key="1">
    <source>
        <dbReference type="PROSITE" id="PS51186"/>
    </source>
</evidence>
<dbReference type="SUPFAM" id="SSF55729">
    <property type="entry name" value="Acyl-CoA N-acyltransferases (Nat)"/>
    <property type="match status" value="1"/>
</dbReference>
<dbReference type="InterPro" id="IPR050276">
    <property type="entry name" value="MshD_Acetyltransferase"/>
</dbReference>